<keyword evidence="2" id="KW-1185">Reference proteome</keyword>
<dbReference type="RefSeq" id="WP_069189646.1">
    <property type="nucleotide sequence ID" value="NZ_FLYE01000045.1"/>
</dbReference>
<evidence type="ECO:0000313" key="1">
    <source>
        <dbReference type="EMBL" id="SCA57630.1"/>
    </source>
</evidence>
<organism evidence="1 2">
    <name type="scientific">Candidatus Terasakiella magnetica</name>
    <dbReference type="NCBI Taxonomy" id="1867952"/>
    <lineage>
        <taxon>Bacteria</taxon>
        <taxon>Pseudomonadati</taxon>
        <taxon>Pseudomonadota</taxon>
        <taxon>Alphaproteobacteria</taxon>
        <taxon>Rhodospirillales</taxon>
        <taxon>Terasakiellaceae</taxon>
        <taxon>Terasakiella</taxon>
    </lineage>
</organism>
<dbReference type="Proteomes" id="UP000231658">
    <property type="component" value="Unassembled WGS sequence"/>
</dbReference>
<dbReference type="EMBL" id="FLYE01000045">
    <property type="protein sequence ID" value="SCA57630.1"/>
    <property type="molecule type" value="Genomic_DNA"/>
</dbReference>
<accession>A0A1C3RK13</accession>
<dbReference type="OrthoDB" id="8451967at2"/>
<name>A0A1C3RK13_9PROT</name>
<protein>
    <submittedName>
        <fullName evidence="1">Uncharacterized protein</fullName>
    </submittedName>
</protein>
<sequence>MKMSVSPKEIAEHLIDEYGHSKAVEKYQYHLNRCHDQETTSVWQNIGTAIESMKPLEQCA</sequence>
<proteinExistence type="predicted"/>
<evidence type="ECO:0000313" key="2">
    <source>
        <dbReference type="Proteomes" id="UP000231658"/>
    </source>
</evidence>
<dbReference type="STRING" id="1867952.MTBPR1_60143"/>
<dbReference type="AlphaFoldDB" id="A0A1C3RK13"/>
<gene>
    <name evidence="1" type="ORF">MTBPR1_60143</name>
</gene>
<reference evidence="1 2" key="1">
    <citation type="submission" date="2016-07" db="EMBL/GenBank/DDBJ databases">
        <authorList>
            <person name="Lefevre C.T."/>
        </authorList>
    </citation>
    <scope>NUCLEOTIDE SEQUENCE [LARGE SCALE GENOMIC DNA]</scope>
    <source>
        <strain evidence="1">PR1</strain>
    </source>
</reference>